<dbReference type="InterPro" id="IPR029058">
    <property type="entry name" value="AB_hydrolase_fold"/>
</dbReference>
<dbReference type="PANTHER" id="PTHR10039:SF5">
    <property type="entry name" value="NACHT DOMAIN-CONTAINING PROTEIN"/>
    <property type="match status" value="1"/>
</dbReference>
<keyword evidence="1" id="KW-0677">Repeat</keyword>
<protein>
    <recommendedName>
        <fullName evidence="2">Nephrocystin 3-like N-terminal domain-containing protein</fullName>
    </recommendedName>
</protein>
<keyword evidence="4" id="KW-1185">Reference proteome</keyword>
<evidence type="ECO:0000313" key="3">
    <source>
        <dbReference type="EMBL" id="PPJ59921.1"/>
    </source>
</evidence>
<gene>
    <name evidence="3" type="ORF">CBER1_11379</name>
</gene>
<dbReference type="Pfam" id="PF24883">
    <property type="entry name" value="NPHP3_N"/>
    <property type="match status" value="1"/>
</dbReference>
<comment type="caution">
    <text evidence="3">The sequence shown here is derived from an EMBL/GenBank/DDBJ whole genome shotgun (WGS) entry which is preliminary data.</text>
</comment>
<dbReference type="PANTHER" id="PTHR10039">
    <property type="entry name" value="AMELOGENIN"/>
    <property type="match status" value="1"/>
</dbReference>
<dbReference type="InterPro" id="IPR056884">
    <property type="entry name" value="NPHP3-like_N"/>
</dbReference>
<organism evidence="3 4">
    <name type="scientific">Cercospora berteroae</name>
    <dbReference type="NCBI Taxonomy" id="357750"/>
    <lineage>
        <taxon>Eukaryota</taxon>
        <taxon>Fungi</taxon>
        <taxon>Dikarya</taxon>
        <taxon>Ascomycota</taxon>
        <taxon>Pezizomycotina</taxon>
        <taxon>Dothideomycetes</taxon>
        <taxon>Dothideomycetidae</taxon>
        <taxon>Mycosphaerellales</taxon>
        <taxon>Mycosphaerellaceae</taxon>
        <taxon>Cercospora</taxon>
    </lineage>
</organism>
<name>A0A2S6CJN1_9PEZI</name>
<sequence length="791" mass="90399">MGRGDIEVKDLKLKQVYPSSGDSIILIHGKVAHPYKTWTKQKPEKAVQSGSSSALKKEYLDWTTHEDWLPAAIPGSRIFRFGYRGDWYGKDAIKTRTSDISTSLLHQIAVARRTCAGRPLLFVAHSYGGLVLAKALADAWHAQTRWPDIYAATVVAVFMGTPSRGTTHLLHLSILPQIESTSEYVLRDNIESSKADSEWLQDMFSDFCKSIRESAEDDGKAPSIACYYEREPTDLSFYLRNSKIAEREIPTSTDQYRDIVVSESSACLDNMSSTLDIRKYSRACDHLNLHRFTDLEDEEWITFKEVLQDFAENQPRLSKSYRENLVASLKYKNMDRRRTSISEPCAWTCSWIYVWSPNDRSHGHSFDKWLRGNDPIYWISGRAGSGKSVLLAHIVDDEKTMACLRAWSGQIYLQLLSFFFWKPETGLENSVQGLLQSFLYQLCSFQPAVVMFEAVKELHLTCGQVPSWSVSRLTRVIHAVSKATETTRRYCLFIDGLDEFTGDQDKLLEFVLSLQVHEHVKCCVSSRPERTFEDNLRDVPRLKLEELNYIAIFVFVKLTLRKTRTKDEEKLVHEVCSRAEGVFLWATLVTMDVVRGIKACDEYDMLVGRIRKLPLDLSKIYRRMLEAVDSEHESFLAFYVSCLRAPAVRSSFLTSVSVLAVDRLKSIPSSFEEFVAQCELTTTQIKTHTGGLIESGGLQKKFISVETGLERQQSEWIAKQHVDSDTALATPRQLAQPIHHISALFMEAKELRWVHRSAYDFIFDSCAPQELHLPDLPEVYARLWQAALMYT</sequence>
<accession>A0A2S6CJN1</accession>
<dbReference type="Gene3D" id="3.40.50.300">
    <property type="entry name" value="P-loop containing nucleotide triphosphate hydrolases"/>
    <property type="match status" value="1"/>
</dbReference>
<dbReference type="EMBL" id="PNEN01000333">
    <property type="protein sequence ID" value="PPJ59921.1"/>
    <property type="molecule type" value="Genomic_DNA"/>
</dbReference>
<dbReference type="SUPFAM" id="SSF53474">
    <property type="entry name" value="alpha/beta-Hydrolases"/>
    <property type="match status" value="1"/>
</dbReference>
<dbReference type="Proteomes" id="UP000237631">
    <property type="component" value="Unassembled WGS sequence"/>
</dbReference>
<evidence type="ECO:0000259" key="2">
    <source>
        <dbReference type="Pfam" id="PF24883"/>
    </source>
</evidence>
<evidence type="ECO:0000313" key="4">
    <source>
        <dbReference type="Proteomes" id="UP000237631"/>
    </source>
</evidence>
<dbReference type="InterPro" id="IPR027417">
    <property type="entry name" value="P-loop_NTPase"/>
</dbReference>
<dbReference type="Gene3D" id="3.40.50.1820">
    <property type="entry name" value="alpha/beta hydrolase"/>
    <property type="match status" value="1"/>
</dbReference>
<feature type="domain" description="Nephrocystin 3-like N-terminal" evidence="2">
    <location>
        <begin position="364"/>
        <end position="527"/>
    </location>
</feature>
<reference evidence="4" key="1">
    <citation type="journal article" date="2017" name="bioRxiv">
        <title>Conservation of a gene cluster reveals novel cercosporin biosynthetic mechanisms and extends production to the genus Colletotrichum.</title>
        <authorList>
            <person name="de Jonge R."/>
            <person name="Ebert M.K."/>
            <person name="Huitt-Roehl C.R."/>
            <person name="Pal P."/>
            <person name="Suttle J.C."/>
            <person name="Spanner R.E."/>
            <person name="Neubauer J.D."/>
            <person name="Jurick W.M.II."/>
            <person name="Stott K.A."/>
            <person name="Secor G.A."/>
            <person name="Thomma B.P.H.J."/>
            <person name="Van de Peer Y."/>
            <person name="Townsend C.A."/>
            <person name="Bolton M.D."/>
        </authorList>
    </citation>
    <scope>NUCLEOTIDE SEQUENCE [LARGE SCALE GENOMIC DNA]</scope>
    <source>
        <strain evidence="4">CBS538.71</strain>
    </source>
</reference>
<evidence type="ECO:0000256" key="1">
    <source>
        <dbReference type="ARBA" id="ARBA00022737"/>
    </source>
</evidence>
<dbReference type="SUPFAM" id="SSF52540">
    <property type="entry name" value="P-loop containing nucleoside triphosphate hydrolases"/>
    <property type="match status" value="1"/>
</dbReference>
<proteinExistence type="predicted"/>
<dbReference type="AlphaFoldDB" id="A0A2S6CJN1"/>
<dbReference type="OrthoDB" id="443402at2759"/>